<dbReference type="RefSeq" id="WP_230841718.1">
    <property type="nucleotide sequence ID" value="NZ_CP063845.1"/>
</dbReference>
<evidence type="ECO:0000313" key="2">
    <source>
        <dbReference type="Proteomes" id="UP001054846"/>
    </source>
</evidence>
<gene>
    <name evidence="1" type="ORF">ISF26_23570</name>
</gene>
<reference evidence="1 2" key="1">
    <citation type="journal article" date="2021" name="Genome Biol. Evol.">
        <title>Complete Genome Sequencing of a Novel Gloeobacter Species from a Waterfall Cave in Mexico.</title>
        <authorList>
            <person name="Saw J.H."/>
            <person name="Cardona T."/>
            <person name="Montejano G."/>
        </authorList>
    </citation>
    <scope>NUCLEOTIDE SEQUENCE [LARGE SCALE GENOMIC DNA]</scope>
    <source>
        <strain evidence="1">MG652769</strain>
    </source>
</reference>
<accession>A0ABY3PM51</accession>
<protein>
    <recommendedName>
        <fullName evidence="3">Prevent-host-death family protein</fullName>
    </recommendedName>
</protein>
<sequence length="92" mass="10260">MDRIGICEFRDKATYYLSAGRPLGIYRNNELIGVYVPLQTADTTERRERLRRSLEKVEALLLQVAGRHGLSEEELAGLIESADTPQKDAPGG</sequence>
<proteinExistence type="predicted"/>
<evidence type="ECO:0000313" key="1">
    <source>
        <dbReference type="EMBL" id="UFP94668.1"/>
    </source>
</evidence>
<organism evidence="1 2">
    <name type="scientific">Gloeobacter morelensis MG652769</name>
    <dbReference type="NCBI Taxonomy" id="2781736"/>
    <lineage>
        <taxon>Bacteria</taxon>
        <taxon>Bacillati</taxon>
        <taxon>Cyanobacteriota</taxon>
        <taxon>Cyanophyceae</taxon>
        <taxon>Gloeobacterales</taxon>
        <taxon>Gloeobacteraceae</taxon>
        <taxon>Gloeobacter</taxon>
        <taxon>Gloeobacter morelensis</taxon>
    </lineage>
</organism>
<name>A0ABY3PM51_9CYAN</name>
<keyword evidence="2" id="KW-1185">Reference proteome</keyword>
<dbReference type="EMBL" id="CP063845">
    <property type="protein sequence ID" value="UFP94668.1"/>
    <property type="molecule type" value="Genomic_DNA"/>
</dbReference>
<evidence type="ECO:0008006" key="3">
    <source>
        <dbReference type="Google" id="ProtNLM"/>
    </source>
</evidence>
<dbReference type="Proteomes" id="UP001054846">
    <property type="component" value="Chromosome"/>
</dbReference>